<proteinExistence type="predicted"/>
<dbReference type="Proteomes" id="UP000324176">
    <property type="component" value="Unassembled WGS sequence"/>
</dbReference>
<dbReference type="PATRIC" id="fig|44574.3.peg.4408"/>
<organism evidence="1 3">
    <name type="scientific">Nitrosomonas communis</name>
    <dbReference type="NCBI Taxonomy" id="44574"/>
    <lineage>
        <taxon>Bacteria</taxon>
        <taxon>Pseudomonadati</taxon>
        <taxon>Pseudomonadota</taxon>
        <taxon>Betaproteobacteria</taxon>
        <taxon>Nitrosomonadales</taxon>
        <taxon>Nitrosomonadaceae</taxon>
        <taxon>Nitrosomonas</taxon>
    </lineage>
</organism>
<reference evidence="1 3" key="2">
    <citation type="journal article" date="2016" name="Genome Announc.">
        <title>Genome Sequence of Nitrosomonas communis Strain Nm2, a Mesophilic Ammonia-Oxidizing Bacterium Isolated from Mediterranean Soil.</title>
        <authorList>
            <person name="Kozlowski J.A."/>
            <person name="Kits K.D."/>
            <person name="Stein L.Y."/>
        </authorList>
    </citation>
    <scope>NUCLEOTIDE SEQUENCE [LARGE SCALE GENOMIC DNA]</scope>
    <source>
        <strain evidence="1 3">Nm2</strain>
    </source>
</reference>
<sequence length="416" mass="46850">MEQLICRLSLCILLISTLSACLSPITLNRAVMAYDEAVVNADAKQLLVNIARARHHQPLHFTRVSAIAATFNFSANAGASPALTGAQGGMLVPIFGGGVSENPTFSIEPIAGEEFTQRLLAPFSQHKFTLLLRQHFDVDLMLRMMAQEVTLLNLPAIQLAKEHEDRVRLPQQRYSQKITYYNSPSDREGYEMFRRVALHFSAIQDQKQLYAEPLTFERSWTIPAGAVSAEGFQSLQKEFTVRYNQEESTYTLSKQVSGPILITNYDPDTLRVKEVEDLYSLANSLIDNDVIFDIRSGYVGGEWPLRGSFRLRSFHAILNFLGHSLGEESEYHVEKDSRTPPILRDENPINIMEILVSNKPVPNTELSAHLDGQYYAINTYGPDAHWNQNAFQLLYILFRLTVTEAKSLALPITIAK</sequence>
<reference evidence="3" key="1">
    <citation type="submission" date="2015-05" db="EMBL/GenBank/DDBJ databases">
        <title>Draft genome of Nitrosomonas communis strain Nm2.</title>
        <authorList>
            <person name="Kozlowski J.A."/>
            <person name="Kits K.D."/>
            <person name="Stein L.Y."/>
        </authorList>
    </citation>
    <scope>NUCLEOTIDE SEQUENCE [LARGE SCALE GENOMIC DNA]</scope>
    <source>
        <strain evidence="3">Nm2</strain>
    </source>
</reference>
<dbReference type="OrthoDB" id="8554933at2"/>
<dbReference type="KEGG" id="nco:AAW31_18345"/>
<dbReference type="AlphaFoldDB" id="A0A0F7KJX8"/>
<dbReference type="Proteomes" id="UP000034156">
    <property type="component" value="Chromosome"/>
</dbReference>
<evidence type="ECO:0000313" key="4">
    <source>
        <dbReference type="Proteomes" id="UP000324176"/>
    </source>
</evidence>
<gene>
    <name evidence="1" type="ORF">AAW31_18345</name>
    <name evidence="2" type="ORF">BCL69_105610</name>
</gene>
<dbReference type="RefSeq" id="WP_046851347.1">
    <property type="nucleotide sequence ID" value="NZ_CBDIPD010000010.1"/>
</dbReference>
<evidence type="ECO:0000313" key="2">
    <source>
        <dbReference type="EMBL" id="TYP80620.1"/>
    </source>
</evidence>
<accession>A0A0F7KJX8</accession>
<reference evidence="2 4" key="3">
    <citation type="submission" date="2019-07" db="EMBL/GenBank/DDBJ databases">
        <title>Active sludge and wastewater microbial communities from Klosterneuburg, Austria.</title>
        <authorList>
            <person name="Wagner M."/>
        </authorList>
    </citation>
    <scope>NUCLEOTIDE SEQUENCE [LARGE SCALE GENOMIC DNA]</scope>
    <source>
        <strain evidence="2 4">Nm2</strain>
    </source>
</reference>
<protein>
    <submittedName>
        <fullName evidence="1">Uncharacterized protein</fullName>
    </submittedName>
</protein>
<evidence type="ECO:0000313" key="3">
    <source>
        <dbReference type="Proteomes" id="UP000034156"/>
    </source>
</evidence>
<name>A0A0F7KJX8_9PROT</name>
<keyword evidence="3" id="KW-1185">Reference proteome</keyword>
<dbReference type="EMBL" id="CP011451">
    <property type="protein sequence ID" value="AKH39328.1"/>
    <property type="molecule type" value="Genomic_DNA"/>
</dbReference>
<evidence type="ECO:0000313" key="1">
    <source>
        <dbReference type="EMBL" id="AKH39328.1"/>
    </source>
</evidence>
<dbReference type="PROSITE" id="PS51257">
    <property type="entry name" value="PROKAR_LIPOPROTEIN"/>
    <property type="match status" value="1"/>
</dbReference>
<dbReference type="EMBL" id="VNHT01000056">
    <property type="protein sequence ID" value="TYP80620.1"/>
    <property type="molecule type" value="Genomic_DNA"/>
</dbReference>